<sequence>MIQNADCLLHCWQTQRVSQLNALHIQTGPSLKGIVKTLQKIYDFHLFCI</sequence>
<gene>
    <name evidence="1" type="ORF">VP01_865g1</name>
</gene>
<accession>A0A0L6U8W0</accession>
<dbReference type="EMBL" id="LAVV01014226">
    <property type="protein sequence ID" value="KNZ44941.1"/>
    <property type="molecule type" value="Genomic_DNA"/>
</dbReference>
<dbReference type="AlphaFoldDB" id="A0A0L6U8W0"/>
<dbReference type="Proteomes" id="UP000037035">
    <property type="component" value="Unassembled WGS sequence"/>
</dbReference>
<reference evidence="1 2" key="1">
    <citation type="submission" date="2015-08" db="EMBL/GenBank/DDBJ databases">
        <title>Next Generation Sequencing and Analysis of the Genome of Puccinia sorghi L Schw, the Causal Agent of Maize Common Rust.</title>
        <authorList>
            <person name="Rochi L."/>
            <person name="Burguener G."/>
            <person name="Darino M."/>
            <person name="Turjanski A."/>
            <person name="Kreff E."/>
            <person name="Dieguez M.J."/>
            <person name="Sacco F."/>
        </authorList>
    </citation>
    <scope>NUCLEOTIDE SEQUENCE [LARGE SCALE GENOMIC DNA]</scope>
    <source>
        <strain evidence="1 2">RO10H11247</strain>
    </source>
</reference>
<name>A0A0L6U8W0_9BASI</name>
<evidence type="ECO:0000313" key="2">
    <source>
        <dbReference type="Proteomes" id="UP000037035"/>
    </source>
</evidence>
<keyword evidence="2" id="KW-1185">Reference proteome</keyword>
<comment type="caution">
    <text evidence="1">The sequence shown here is derived from an EMBL/GenBank/DDBJ whole genome shotgun (WGS) entry which is preliminary data.</text>
</comment>
<dbReference type="VEuPathDB" id="FungiDB:VP01_865g1"/>
<organism evidence="1 2">
    <name type="scientific">Puccinia sorghi</name>
    <dbReference type="NCBI Taxonomy" id="27349"/>
    <lineage>
        <taxon>Eukaryota</taxon>
        <taxon>Fungi</taxon>
        <taxon>Dikarya</taxon>
        <taxon>Basidiomycota</taxon>
        <taxon>Pucciniomycotina</taxon>
        <taxon>Pucciniomycetes</taxon>
        <taxon>Pucciniales</taxon>
        <taxon>Pucciniaceae</taxon>
        <taxon>Puccinia</taxon>
    </lineage>
</organism>
<evidence type="ECO:0000313" key="1">
    <source>
        <dbReference type="EMBL" id="KNZ44941.1"/>
    </source>
</evidence>
<proteinExistence type="predicted"/>
<protein>
    <submittedName>
        <fullName evidence="1">Uncharacterized protein</fullName>
    </submittedName>
</protein>